<dbReference type="Gene3D" id="2.170.270.10">
    <property type="entry name" value="SET domain"/>
    <property type="match status" value="1"/>
</dbReference>
<comment type="caution">
    <text evidence="2">The sequence shown here is derived from an EMBL/GenBank/DDBJ whole genome shotgun (WGS) entry which is preliminary data.</text>
</comment>
<dbReference type="PANTHER" id="PTHR16166">
    <property type="entry name" value="VACUOLAR PROTEIN SORTING-ASSOCIATED PROTEIN VPS13"/>
    <property type="match status" value="1"/>
</dbReference>
<dbReference type="Pfam" id="PF25033">
    <property type="entry name" value="VPS13_M"/>
    <property type="match status" value="1"/>
</dbReference>
<evidence type="ECO:0000313" key="2">
    <source>
        <dbReference type="EMBL" id="CAB4020207.1"/>
    </source>
</evidence>
<dbReference type="EMBL" id="CACRXK020010837">
    <property type="protein sequence ID" value="CAB4020207.1"/>
    <property type="molecule type" value="Genomic_DNA"/>
</dbReference>
<name>A0A6S7IR14_PARCT</name>
<dbReference type="InterPro" id="IPR046341">
    <property type="entry name" value="SET_dom_sf"/>
</dbReference>
<dbReference type="InterPro" id="IPR056747">
    <property type="entry name" value="VPS13-like_M"/>
</dbReference>
<proteinExistence type="inferred from homology"/>
<dbReference type="Pfam" id="PF21549">
    <property type="entry name" value="PRDM2_PR"/>
    <property type="match status" value="1"/>
</dbReference>
<accession>A0A6S7IR14</accession>
<dbReference type="PANTHER" id="PTHR16166:SF93">
    <property type="entry name" value="INTERMEMBRANE LIPID TRANSFER PROTEIN VPS13"/>
    <property type="match status" value="1"/>
</dbReference>
<keyword evidence="3" id="KW-1185">Reference proteome</keyword>
<organism evidence="2 3">
    <name type="scientific">Paramuricea clavata</name>
    <name type="common">Red gorgonian</name>
    <name type="synonym">Violescent sea-whip</name>
    <dbReference type="NCBI Taxonomy" id="317549"/>
    <lineage>
        <taxon>Eukaryota</taxon>
        <taxon>Metazoa</taxon>
        <taxon>Cnidaria</taxon>
        <taxon>Anthozoa</taxon>
        <taxon>Octocorallia</taxon>
        <taxon>Malacalcyonacea</taxon>
        <taxon>Plexauridae</taxon>
        <taxon>Paramuricea</taxon>
    </lineage>
</organism>
<dbReference type="Proteomes" id="UP001152795">
    <property type="component" value="Unassembled WGS sequence"/>
</dbReference>
<dbReference type="GO" id="GO:0006623">
    <property type="term" value="P:protein targeting to vacuole"/>
    <property type="evidence" value="ECO:0007669"/>
    <property type="project" value="TreeGrafter"/>
</dbReference>
<evidence type="ECO:0000256" key="1">
    <source>
        <dbReference type="ARBA" id="ARBA00006545"/>
    </source>
</evidence>
<dbReference type="PROSITE" id="PS51257">
    <property type="entry name" value="PROKAR_LIPOPROTEIN"/>
    <property type="match status" value="1"/>
</dbReference>
<protein>
    <submittedName>
        <fullName evidence="2">Vacuolar sorting-associated 13A-like</fullName>
    </submittedName>
</protein>
<dbReference type="AlphaFoldDB" id="A0A6S7IR14"/>
<dbReference type="PROSITE" id="PS50280">
    <property type="entry name" value="SET"/>
    <property type="match status" value="1"/>
</dbReference>
<comment type="similarity">
    <text evidence="1">Belongs to the VPS13 family.</text>
</comment>
<reference evidence="2" key="1">
    <citation type="submission" date="2020-04" db="EMBL/GenBank/DDBJ databases">
        <authorList>
            <person name="Alioto T."/>
            <person name="Alioto T."/>
            <person name="Gomez Garrido J."/>
        </authorList>
    </citation>
    <scope>NUCLEOTIDE SEQUENCE</scope>
    <source>
        <strain evidence="2">A484AB</strain>
    </source>
</reference>
<dbReference type="OrthoDB" id="7734462at2759"/>
<dbReference type="GO" id="GO:0045053">
    <property type="term" value="P:protein retention in Golgi apparatus"/>
    <property type="evidence" value="ECO:0007669"/>
    <property type="project" value="TreeGrafter"/>
</dbReference>
<dbReference type="InterPro" id="IPR001214">
    <property type="entry name" value="SET_dom"/>
</dbReference>
<sequence>MVCSRAVFTICVLLLACDVCLAQKEGKCSTHAPLQSLHHLVHAEDHGKGGSIKATYAVMSFPDEVQLCTSSIPGYIYGACARRHLPSGTWIGPYEGQRTFDQRNGSCENQDYLWEIYTEGNFSHFIDGSDENSSSWMRFIRCARNRKEQNMAAYQCGQNIYYRSFCEIGVGEELLVWYSDSYLKHLEIPLSLKETDQLKIEELEAGVSILADRITVVARMQDFSVLDGVADARYPKIVAIVNEEVFNVELVIFNDATEGDNYGNMERVDTKFLMNVGRIRVIFLNRFVSDLLAFVDNFQHAQEAIQNASKAAAQNASQSLQEYNQNSPRVKLDVSIQAPLVIVPVHSQSDRALVANLGNLEVHNSFKVVQGGVGRDIAVVDNMAVSFTSLQLSVAIISKDQTILAQRLILKPISLELSLARSLSSWYHDIPDIDVIGQLHAVNVDIGTDDLKTALAITSQNLTEGATISNDVEDEKYSSSESSLAVMATPDEEVSEVVADEEKTWVAVKFKFSIETIAAKIYKNIKQLDANDKLTWEHPAENCLSHFSLDHFNLAGSIRANGAIETSVVLHTISLDDKRAALEKGITTMIERRTDERTSQSDTSNMIAVQFQQTKDLDKNITVLVKGMSIIVNVEFLLVLSTVFTEALEEAPSQDSETKPEVLAEARMVSTDLASSSTAPPTPGNQSPVLQVTVQVEEPEIFLLADAKQKDTNALIVKNTLDVSLKIRDEQIWFQTSIQNLHVVTASFEKNRREISQADVLRVKHICLHLSSMIGGRPHIDLNTTVAYLNVSPAFVGIATAVTTSLAPSKDEDSEGKNEDVPDLFKAVDISDSKKWYLKEGWSLSIRYISGL</sequence>
<evidence type="ECO:0000313" key="3">
    <source>
        <dbReference type="Proteomes" id="UP001152795"/>
    </source>
</evidence>
<gene>
    <name evidence="2" type="ORF">PACLA_8A002564</name>
</gene>
<dbReference type="InterPro" id="IPR026847">
    <property type="entry name" value="VPS13"/>
</dbReference>
<dbReference type="SUPFAM" id="SSF82199">
    <property type="entry name" value="SET domain"/>
    <property type="match status" value="1"/>
</dbReference>